<keyword evidence="2" id="KW-1185">Reference proteome</keyword>
<reference evidence="1 2" key="1">
    <citation type="journal article" date="2019" name="Int. J. Syst. Evol. Microbiol.">
        <title>The Global Catalogue of Microorganisms (GCM) 10K type strain sequencing project: providing services to taxonomists for standard genome sequencing and annotation.</title>
        <authorList>
            <consortium name="The Broad Institute Genomics Platform"/>
            <consortium name="The Broad Institute Genome Sequencing Center for Infectious Disease"/>
            <person name="Wu L."/>
            <person name="Ma J."/>
        </authorList>
    </citation>
    <scope>NUCLEOTIDE SEQUENCE [LARGE SCALE GENOMIC DNA]</scope>
    <source>
        <strain evidence="1 2">JCM 15749</strain>
    </source>
</reference>
<accession>A0ABN2W7R6</accession>
<comment type="caution">
    <text evidence="1">The sequence shown here is derived from an EMBL/GenBank/DDBJ whole genome shotgun (WGS) entry which is preliminary data.</text>
</comment>
<name>A0ABN2W7R6_9ACTN</name>
<dbReference type="Proteomes" id="UP001501480">
    <property type="component" value="Unassembled WGS sequence"/>
</dbReference>
<organism evidence="1 2">
    <name type="scientific">Aeromicrobium halocynthiae</name>
    <dbReference type="NCBI Taxonomy" id="560557"/>
    <lineage>
        <taxon>Bacteria</taxon>
        <taxon>Bacillati</taxon>
        <taxon>Actinomycetota</taxon>
        <taxon>Actinomycetes</taxon>
        <taxon>Propionibacteriales</taxon>
        <taxon>Nocardioidaceae</taxon>
        <taxon>Aeromicrobium</taxon>
    </lineage>
</organism>
<dbReference type="EMBL" id="BAAAPY010000016">
    <property type="protein sequence ID" value="GAA2085456.1"/>
    <property type="molecule type" value="Genomic_DNA"/>
</dbReference>
<evidence type="ECO:0000313" key="2">
    <source>
        <dbReference type="Proteomes" id="UP001501480"/>
    </source>
</evidence>
<dbReference type="RefSeq" id="WP_344330145.1">
    <property type="nucleotide sequence ID" value="NZ_BAAAPY010000016.1"/>
</dbReference>
<proteinExistence type="predicted"/>
<sequence length="231" mass="24522">MTEPRPSGDWPEDPYPGTWPDTSYVVDDDALVHVVEPDASAASGWVVRSGAAPTCLDDWLAERGAVPLAGRSPVLSFGSNRCPSKVVRQGGPMLNLRCTAAGLSAVWSHGTRGDGQVVATLVAAEGHEEEEFFVSMCTPDDITLLDRVEGRGTGYDLVPLEQGQVLLEDGTEPEGLQAYVGLAPHRWPVAGEDGHPISLTAMTQDDVARWRADAAPWEPGTAPGTFGPLLP</sequence>
<protein>
    <submittedName>
        <fullName evidence="1">Uncharacterized protein</fullName>
    </submittedName>
</protein>
<evidence type="ECO:0000313" key="1">
    <source>
        <dbReference type="EMBL" id="GAA2085456.1"/>
    </source>
</evidence>
<gene>
    <name evidence="1" type="ORF">GCM10009821_28830</name>
</gene>